<protein>
    <submittedName>
        <fullName evidence="1">Uncharacterized protein</fullName>
    </submittedName>
</protein>
<sequence length="71" mass="7985">MHFGILNISASFYLYYLYYKIPNVNEHTGNLSCKYKIGAVQPGEEKAMWRPHSSLPIPEGGLQGCWGGTLH</sequence>
<proteinExistence type="predicted"/>
<dbReference type="Proteomes" id="UP000694522">
    <property type="component" value="Unplaced"/>
</dbReference>
<reference evidence="1" key="1">
    <citation type="submission" date="2025-08" db="UniProtKB">
        <authorList>
            <consortium name="Ensembl"/>
        </authorList>
    </citation>
    <scope>IDENTIFICATION</scope>
</reference>
<keyword evidence="2" id="KW-1185">Reference proteome</keyword>
<dbReference type="AlphaFoldDB" id="A0A8B9FQ70"/>
<evidence type="ECO:0000313" key="1">
    <source>
        <dbReference type="Ensembl" id="ENSACOP00000013272.1"/>
    </source>
</evidence>
<organism evidence="1 2">
    <name type="scientific">Amazona collaria</name>
    <name type="common">yellow-billed parrot</name>
    <dbReference type="NCBI Taxonomy" id="241587"/>
    <lineage>
        <taxon>Eukaryota</taxon>
        <taxon>Metazoa</taxon>
        <taxon>Chordata</taxon>
        <taxon>Craniata</taxon>
        <taxon>Vertebrata</taxon>
        <taxon>Euteleostomi</taxon>
        <taxon>Archelosauria</taxon>
        <taxon>Archosauria</taxon>
        <taxon>Dinosauria</taxon>
        <taxon>Saurischia</taxon>
        <taxon>Theropoda</taxon>
        <taxon>Coelurosauria</taxon>
        <taxon>Aves</taxon>
        <taxon>Neognathae</taxon>
        <taxon>Neoaves</taxon>
        <taxon>Telluraves</taxon>
        <taxon>Australaves</taxon>
        <taxon>Psittaciformes</taxon>
        <taxon>Psittacidae</taxon>
        <taxon>Amazona</taxon>
    </lineage>
</organism>
<name>A0A8B9FQ70_9PSIT</name>
<evidence type="ECO:0000313" key="2">
    <source>
        <dbReference type="Proteomes" id="UP000694522"/>
    </source>
</evidence>
<reference evidence="1" key="2">
    <citation type="submission" date="2025-09" db="UniProtKB">
        <authorList>
            <consortium name="Ensembl"/>
        </authorList>
    </citation>
    <scope>IDENTIFICATION</scope>
</reference>
<accession>A0A8B9FQ70</accession>
<dbReference type="Ensembl" id="ENSACOT00000013738.1">
    <property type="protein sequence ID" value="ENSACOP00000013272.1"/>
    <property type="gene ID" value="ENSACOG00000009214.1"/>
</dbReference>